<dbReference type="Proteomes" id="UP001212841">
    <property type="component" value="Unassembled WGS sequence"/>
</dbReference>
<evidence type="ECO:0000256" key="2">
    <source>
        <dbReference type="PROSITE-ProRule" id="PRU00285"/>
    </source>
</evidence>
<sequence>MAFFSDIFRDPFISRDPFDDLITRRLEATFSPFDFNNPPTLLIGDAGAERTQSQSQPNQQQVTTTDRPSTWQALMRAPRLDFSEQDNTYVVKVDLPGVDKDKVDIHVENGNILAISGKREEEKEEKGERFYRKERSYGSFERRVRMPEDAQVENAQATVEQGVLTVKFSKGQKPDDRKKINIE</sequence>
<feature type="compositionally biased region" description="Low complexity" evidence="4">
    <location>
        <begin position="51"/>
        <end position="65"/>
    </location>
</feature>
<dbReference type="AlphaFoldDB" id="A0AAD5X4A0"/>
<feature type="region of interest" description="Disordered" evidence="4">
    <location>
        <begin position="41"/>
        <end position="68"/>
    </location>
</feature>
<dbReference type="EMBL" id="JADGJD010000548">
    <property type="protein sequence ID" value="KAJ3050149.1"/>
    <property type="molecule type" value="Genomic_DNA"/>
</dbReference>
<dbReference type="InterPro" id="IPR008978">
    <property type="entry name" value="HSP20-like_chaperone"/>
</dbReference>
<evidence type="ECO:0000313" key="6">
    <source>
        <dbReference type="EMBL" id="KAJ3050149.1"/>
    </source>
</evidence>
<protein>
    <recommendedName>
        <fullName evidence="5">SHSP domain-containing protein</fullName>
    </recommendedName>
</protein>
<evidence type="ECO:0000256" key="3">
    <source>
        <dbReference type="RuleBase" id="RU003616"/>
    </source>
</evidence>
<evidence type="ECO:0000256" key="4">
    <source>
        <dbReference type="SAM" id="MobiDB-lite"/>
    </source>
</evidence>
<evidence type="ECO:0000313" key="7">
    <source>
        <dbReference type="Proteomes" id="UP001212841"/>
    </source>
</evidence>
<organism evidence="6 7">
    <name type="scientific">Rhizophlyctis rosea</name>
    <dbReference type="NCBI Taxonomy" id="64517"/>
    <lineage>
        <taxon>Eukaryota</taxon>
        <taxon>Fungi</taxon>
        <taxon>Fungi incertae sedis</taxon>
        <taxon>Chytridiomycota</taxon>
        <taxon>Chytridiomycota incertae sedis</taxon>
        <taxon>Chytridiomycetes</taxon>
        <taxon>Rhizophlyctidales</taxon>
        <taxon>Rhizophlyctidaceae</taxon>
        <taxon>Rhizophlyctis</taxon>
    </lineage>
</organism>
<name>A0AAD5X4A0_9FUNG</name>
<dbReference type="Gene3D" id="2.60.40.790">
    <property type="match status" value="1"/>
</dbReference>
<dbReference type="InterPro" id="IPR031107">
    <property type="entry name" value="Small_HSP"/>
</dbReference>
<dbReference type="PROSITE" id="PS01031">
    <property type="entry name" value="SHSP"/>
    <property type="match status" value="1"/>
</dbReference>
<accession>A0AAD5X4A0</accession>
<dbReference type="SUPFAM" id="SSF49764">
    <property type="entry name" value="HSP20-like chaperones"/>
    <property type="match status" value="1"/>
</dbReference>
<comment type="similarity">
    <text evidence="2 3">Belongs to the small heat shock protein (HSP20) family.</text>
</comment>
<reference evidence="6" key="1">
    <citation type="submission" date="2020-05" db="EMBL/GenBank/DDBJ databases">
        <title>Phylogenomic resolution of chytrid fungi.</title>
        <authorList>
            <person name="Stajich J.E."/>
            <person name="Amses K."/>
            <person name="Simmons R."/>
            <person name="Seto K."/>
            <person name="Myers J."/>
            <person name="Bonds A."/>
            <person name="Quandt C.A."/>
            <person name="Barry K."/>
            <person name="Liu P."/>
            <person name="Grigoriev I."/>
            <person name="Longcore J.E."/>
            <person name="James T.Y."/>
        </authorList>
    </citation>
    <scope>NUCLEOTIDE SEQUENCE</scope>
    <source>
        <strain evidence="6">JEL0318</strain>
    </source>
</reference>
<evidence type="ECO:0000256" key="1">
    <source>
        <dbReference type="ARBA" id="ARBA00023016"/>
    </source>
</evidence>
<dbReference type="InterPro" id="IPR002068">
    <property type="entry name" value="A-crystallin/Hsp20_dom"/>
</dbReference>
<dbReference type="Pfam" id="PF00011">
    <property type="entry name" value="HSP20"/>
    <property type="match status" value="1"/>
</dbReference>
<comment type="caution">
    <text evidence="6">The sequence shown here is derived from an EMBL/GenBank/DDBJ whole genome shotgun (WGS) entry which is preliminary data.</text>
</comment>
<keyword evidence="1" id="KW-0346">Stress response</keyword>
<keyword evidence="7" id="KW-1185">Reference proteome</keyword>
<gene>
    <name evidence="6" type="ORF">HK097_008861</name>
</gene>
<dbReference type="PANTHER" id="PTHR11527">
    <property type="entry name" value="HEAT-SHOCK PROTEIN 20 FAMILY MEMBER"/>
    <property type="match status" value="1"/>
</dbReference>
<proteinExistence type="inferred from homology"/>
<evidence type="ECO:0000259" key="5">
    <source>
        <dbReference type="PROSITE" id="PS01031"/>
    </source>
</evidence>
<feature type="domain" description="SHSP" evidence="5">
    <location>
        <begin position="70"/>
        <end position="183"/>
    </location>
</feature>